<comment type="similarity">
    <text evidence="2 9">Belongs to the energy-coupling factor EcfT family.</text>
</comment>
<keyword evidence="7 9" id="KW-1133">Transmembrane helix</keyword>
<comment type="caution">
    <text evidence="10">The sequence shown here is derived from an EMBL/GenBank/DDBJ whole genome shotgun (WGS) entry which is preliminary data.</text>
</comment>
<evidence type="ECO:0000256" key="3">
    <source>
        <dbReference type="ARBA" id="ARBA00014042"/>
    </source>
</evidence>
<accession>A0A840DYB8</accession>
<name>A0A840DYB8_9BACL</name>
<keyword evidence="4 9" id="KW-0813">Transport</keyword>
<feature type="transmembrane region" description="Helical" evidence="9">
    <location>
        <begin position="237"/>
        <end position="261"/>
    </location>
</feature>
<feature type="transmembrane region" description="Helical" evidence="9">
    <location>
        <begin position="43"/>
        <end position="61"/>
    </location>
</feature>
<dbReference type="EMBL" id="JACIDE010000022">
    <property type="protein sequence ID" value="MBB4074978.1"/>
    <property type="molecule type" value="Genomic_DNA"/>
</dbReference>
<evidence type="ECO:0000313" key="11">
    <source>
        <dbReference type="Proteomes" id="UP000559598"/>
    </source>
</evidence>
<keyword evidence="5 9" id="KW-1003">Cell membrane</keyword>
<comment type="subunit">
    <text evidence="9">Forms a stable energy-coupling factor (ECF) transporter complex composed of 2 membrane-embedded substrate-binding proteins (S component), 2 ATP-binding proteins (A component) and 2 transmembrane proteins (T component).</text>
</comment>
<dbReference type="AlphaFoldDB" id="A0A840DYB8"/>
<organism evidence="10 11">
    <name type="scientific">Anoxybacteroides voinovskiense</name>
    <dbReference type="NCBI Taxonomy" id="230470"/>
    <lineage>
        <taxon>Bacteria</taxon>
        <taxon>Bacillati</taxon>
        <taxon>Bacillota</taxon>
        <taxon>Bacilli</taxon>
        <taxon>Bacillales</taxon>
        <taxon>Anoxybacillaceae</taxon>
        <taxon>Anoxybacteroides</taxon>
    </lineage>
</organism>
<feature type="transmembrane region" description="Helical" evidence="9">
    <location>
        <begin position="105"/>
        <end position="127"/>
    </location>
</feature>
<evidence type="ECO:0000256" key="6">
    <source>
        <dbReference type="ARBA" id="ARBA00022692"/>
    </source>
</evidence>
<dbReference type="PANTHER" id="PTHR33514">
    <property type="entry name" value="PROTEIN ABCI12, CHLOROPLASTIC"/>
    <property type="match status" value="1"/>
</dbReference>
<dbReference type="GO" id="GO:0005886">
    <property type="term" value="C:plasma membrane"/>
    <property type="evidence" value="ECO:0007669"/>
    <property type="project" value="UniProtKB-SubCell"/>
</dbReference>
<sequence length="263" mass="29574">MNVIIGRYVPSNSVIHRMDPRAKLLAMFIYAASVFFANNGVTYAMLTAFLFILLLLLRVPFSFILKGLRPVLWIVLFTFLLHAFLTKEGATLYQIGELAIYEGGLQKGVFISLRFLLLIAMTTWLTISTTPVEVTDAVESIFGPLKRFRVPVHELALMMSISLRFIPTLMEETEKMIKAQAARGVDFYGGPFGERIKAMTALLIPLFIHAFKRAEELAIAMEARGYRGGEGRTKYRLLTWGSIDTWLLASTVGVTILLLLFRA</sequence>
<keyword evidence="11" id="KW-1185">Reference proteome</keyword>
<dbReference type="Proteomes" id="UP000559598">
    <property type="component" value="Unassembled WGS sequence"/>
</dbReference>
<evidence type="ECO:0000256" key="4">
    <source>
        <dbReference type="ARBA" id="ARBA00022448"/>
    </source>
</evidence>
<gene>
    <name evidence="9" type="primary">ecfT</name>
    <name evidence="10" type="ORF">GGR02_002773</name>
</gene>
<comment type="subcellular location">
    <subcellularLocation>
        <location evidence="1 9">Cell membrane</location>
        <topology evidence="1 9">Multi-pass membrane protein</topology>
    </subcellularLocation>
</comment>
<evidence type="ECO:0000256" key="9">
    <source>
        <dbReference type="HAMAP-Rule" id="MF_01461"/>
    </source>
</evidence>
<dbReference type="InterPro" id="IPR024919">
    <property type="entry name" value="EcfT"/>
</dbReference>
<dbReference type="GO" id="GO:0022857">
    <property type="term" value="F:transmembrane transporter activity"/>
    <property type="evidence" value="ECO:0007669"/>
    <property type="project" value="UniProtKB-UniRule"/>
</dbReference>
<dbReference type="CDD" id="cd16914">
    <property type="entry name" value="EcfT"/>
    <property type="match status" value="1"/>
</dbReference>
<keyword evidence="8 9" id="KW-0472">Membrane</keyword>
<evidence type="ECO:0000256" key="2">
    <source>
        <dbReference type="ARBA" id="ARBA00005660"/>
    </source>
</evidence>
<evidence type="ECO:0000313" key="10">
    <source>
        <dbReference type="EMBL" id="MBB4074978.1"/>
    </source>
</evidence>
<dbReference type="RefSeq" id="WP_183185517.1">
    <property type="nucleotide sequence ID" value="NZ_BMNP01000022.1"/>
</dbReference>
<keyword evidence="6 9" id="KW-0812">Transmembrane</keyword>
<feature type="transmembrane region" description="Helical" evidence="9">
    <location>
        <begin position="68"/>
        <end position="85"/>
    </location>
</feature>
<dbReference type="InterPro" id="IPR003339">
    <property type="entry name" value="ABC/ECF_trnsptr_transmembrane"/>
</dbReference>
<dbReference type="HAMAP" id="MF_01461">
    <property type="entry name" value="EcfT"/>
    <property type="match status" value="1"/>
</dbReference>
<evidence type="ECO:0000256" key="7">
    <source>
        <dbReference type="ARBA" id="ARBA00022989"/>
    </source>
</evidence>
<proteinExistence type="inferred from homology"/>
<dbReference type="Pfam" id="PF02361">
    <property type="entry name" value="CbiQ"/>
    <property type="match status" value="1"/>
</dbReference>
<evidence type="ECO:0000256" key="5">
    <source>
        <dbReference type="ARBA" id="ARBA00022475"/>
    </source>
</evidence>
<evidence type="ECO:0000256" key="8">
    <source>
        <dbReference type="ARBA" id="ARBA00023136"/>
    </source>
</evidence>
<dbReference type="PANTHER" id="PTHR33514:SF13">
    <property type="entry name" value="PROTEIN ABCI12, CHLOROPLASTIC"/>
    <property type="match status" value="1"/>
</dbReference>
<protein>
    <recommendedName>
        <fullName evidence="3 9">Energy-coupling factor transporter transmembrane protein EcfT</fullName>
        <shortName evidence="9">ECF transporter T component EcfT</shortName>
    </recommendedName>
</protein>
<comment type="function">
    <text evidence="9">Transmembrane (T) component of an energy-coupling factor (ECF) ABC-transporter complex. Unlike classic ABC transporters this ECF transporter provides the energy necessary to transport a number of different substrates.</text>
</comment>
<evidence type="ECO:0000256" key="1">
    <source>
        <dbReference type="ARBA" id="ARBA00004651"/>
    </source>
</evidence>
<reference evidence="10 11" key="1">
    <citation type="submission" date="2020-08" db="EMBL/GenBank/DDBJ databases">
        <title>Genomic Encyclopedia of Type Strains, Phase IV (KMG-IV): sequencing the most valuable type-strain genomes for metagenomic binning, comparative biology and taxonomic classification.</title>
        <authorList>
            <person name="Goeker M."/>
        </authorList>
    </citation>
    <scope>NUCLEOTIDE SEQUENCE [LARGE SCALE GENOMIC DNA]</scope>
    <source>
        <strain evidence="10 11">DSM 17075</strain>
    </source>
</reference>